<dbReference type="AlphaFoldDB" id="A0AAD8SJH9"/>
<proteinExistence type="inferred from homology"/>
<evidence type="ECO:0000256" key="3">
    <source>
        <dbReference type="ARBA" id="ARBA00023015"/>
    </source>
</evidence>
<dbReference type="PROSITE" id="PS50888">
    <property type="entry name" value="BHLH"/>
    <property type="match status" value="1"/>
</dbReference>
<sequence length="274" mass="29492">MLFGVWHDGSSSRVSSGYHDSSSPDTWYSSPVASAVAPSSRRVAVPAGSIRGRRLNDKLYAIRSVVPNITKVNHSSCIYMRACFDCEMCKLGKTQMDKASIVKDAIEYVRQLQEQERQLLAEMSIVGSAAPATHGQVLATAERGTQAVVLPVSCAQHAMPPMKKMRSFMSSSTAATPASAMATTSRRIEALEVRVTGVGDKVLLVSVACRHRKEAIAKVCLALDGLRLDIISSNVTSTFGTLKYTALVQKGEIRQSEMKEVIETAIAQVDAAGV</sequence>
<evidence type="ECO:0000256" key="6">
    <source>
        <dbReference type="SAM" id="MobiDB-lite"/>
    </source>
</evidence>
<accession>A0AAD8SJH9</accession>
<keyword evidence="4" id="KW-0804">Transcription</keyword>
<protein>
    <recommendedName>
        <fullName evidence="7">BHLH domain-containing protein</fullName>
    </recommendedName>
</protein>
<dbReference type="GO" id="GO:0005634">
    <property type="term" value="C:nucleus"/>
    <property type="evidence" value="ECO:0007669"/>
    <property type="project" value="UniProtKB-SubCell"/>
</dbReference>
<dbReference type="InterPro" id="IPR011598">
    <property type="entry name" value="bHLH_dom"/>
</dbReference>
<evidence type="ECO:0000256" key="1">
    <source>
        <dbReference type="ARBA" id="ARBA00004123"/>
    </source>
</evidence>
<dbReference type="EMBL" id="JAUUTY010000004">
    <property type="protein sequence ID" value="KAK1653331.1"/>
    <property type="molecule type" value="Genomic_DNA"/>
</dbReference>
<dbReference type="Pfam" id="PF22754">
    <property type="entry name" value="bHLH-TF_ACT-like_plant"/>
    <property type="match status" value="1"/>
</dbReference>
<dbReference type="GO" id="GO:0003700">
    <property type="term" value="F:DNA-binding transcription factor activity"/>
    <property type="evidence" value="ECO:0007669"/>
    <property type="project" value="TreeGrafter"/>
</dbReference>
<comment type="subcellular location">
    <subcellularLocation>
        <location evidence="1">Nucleus</location>
    </subcellularLocation>
</comment>
<dbReference type="SMART" id="SM00353">
    <property type="entry name" value="HLH"/>
    <property type="match status" value="1"/>
</dbReference>
<gene>
    <name evidence="8" type="ORF">QYE76_071136</name>
</gene>
<dbReference type="InterPro" id="IPR036638">
    <property type="entry name" value="HLH_DNA-bd_sf"/>
</dbReference>
<comment type="caution">
    <text evidence="8">The sequence shown here is derived from an EMBL/GenBank/DDBJ whole genome shotgun (WGS) entry which is preliminary data.</text>
</comment>
<keyword evidence="9" id="KW-1185">Reference proteome</keyword>
<dbReference type="PANTHER" id="PTHR31945">
    <property type="entry name" value="TRANSCRIPTION FACTOR SCREAM2-RELATED"/>
    <property type="match status" value="1"/>
</dbReference>
<dbReference type="GO" id="GO:0043565">
    <property type="term" value="F:sequence-specific DNA binding"/>
    <property type="evidence" value="ECO:0007669"/>
    <property type="project" value="TreeGrafter"/>
</dbReference>
<feature type="domain" description="BHLH" evidence="7">
    <location>
        <begin position="39"/>
        <end position="112"/>
    </location>
</feature>
<keyword evidence="5" id="KW-0539">Nucleus</keyword>
<dbReference type="Proteomes" id="UP001231189">
    <property type="component" value="Unassembled WGS sequence"/>
</dbReference>
<keyword evidence="3" id="KW-0805">Transcription regulation</keyword>
<dbReference type="Gene3D" id="4.10.280.10">
    <property type="entry name" value="Helix-loop-helix DNA-binding domain"/>
    <property type="match status" value="1"/>
</dbReference>
<dbReference type="InterPro" id="IPR054502">
    <property type="entry name" value="bHLH-TF_ACT-like_plant"/>
</dbReference>
<feature type="region of interest" description="Disordered" evidence="6">
    <location>
        <begin position="1"/>
        <end position="24"/>
    </location>
</feature>
<comment type="similarity">
    <text evidence="2">Belongs to the bHLH protein family.</text>
</comment>
<evidence type="ECO:0000256" key="2">
    <source>
        <dbReference type="ARBA" id="ARBA00005510"/>
    </source>
</evidence>
<evidence type="ECO:0000313" key="8">
    <source>
        <dbReference type="EMBL" id="KAK1653331.1"/>
    </source>
</evidence>
<dbReference type="SUPFAM" id="SSF47459">
    <property type="entry name" value="HLH, helix-loop-helix DNA-binding domain"/>
    <property type="match status" value="1"/>
</dbReference>
<evidence type="ECO:0000256" key="4">
    <source>
        <dbReference type="ARBA" id="ARBA00023163"/>
    </source>
</evidence>
<reference evidence="8" key="1">
    <citation type="submission" date="2023-07" db="EMBL/GenBank/DDBJ databases">
        <title>A chromosome-level genome assembly of Lolium multiflorum.</title>
        <authorList>
            <person name="Chen Y."/>
            <person name="Copetti D."/>
            <person name="Kolliker R."/>
            <person name="Studer B."/>
        </authorList>
    </citation>
    <scope>NUCLEOTIDE SEQUENCE</scope>
    <source>
        <strain evidence="8">02402/16</strain>
        <tissue evidence="8">Leaf</tissue>
    </source>
</reference>
<name>A0AAD8SJH9_LOLMU</name>
<dbReference type="InterPro" id="IPR051358">
    <property type="entry name" value="TF_AMS/ICE1/BHLH6-like"/>
</dbReference>
<evidence type="ECO:0000259" key="7">
    <source>
        <dbReference type="PROSITE" id="PS50888"/>
    </source>
</evidence>
<feature type="compositionally biased region" description="Polar residues" evidence="6">
    <location>
        <begin position="9"/>
        <end position="24"/>
    </location>
</feature>
<evidence type="ECO:0000313" key="9">
    <source>
        <dbReference type="Proteomes" id="UP001231189"/>
    </source>
</evidence>
<dbReference type="GO" id="GO:0046983">
    <property type="term" value="F:protein dimerization activity"/>
    <property type="evidence" value="ECO:0007669"/>
    <property type="project" value="InterPro"/>
</dbReference>
<evidence type="ECO:0000256" key="5">
    <source>
        <dbReference type="ARBA" id="ARBA00023242"/>
    </source>
</evidence>
<organism evidence="8 9">
    <name type="scientific">Lolium multiflorum</name>
    <name type="common">Italian ryegrass</name>
    <name type="synonym">Lolium perenne subsp. multiflorum</name>
    <dbReference type="NCBI Taxonomy" id="4521"/>
    <lineage>
        <taxon>Eukaryota</taxon>
        <taxon>Viridiplantae</taxon>
        <taxon>Streptophyta</taxon>
        <taxon>Embryophyta</taxon>
        <taxon>Tracheophyta</taxon>
        <taxon>Spermatophyta</taxon>
        <taxon>Magnoliopsida</taxon>
        <taxon>Liliopsida</taxon>
        <taxon>Poales</taxon>
        <taxon>Poaceae</taxon>
        <taxon>BOP clade</taxon>
        <taxon>Pooideae</taxon>
        <taxon>Poodae</taxon>
        <taxon>Poeae</taxon>
        <taxon>Poeae Chloroplast Group 2 (Poeae type)</taxon>
        <taxon>Loliodinae</taxon>
        <taxon>Loliinae</taxon>
        <taxon>Lolium</taxon>
    </lineage>
</organism>
<dbReference type="PANTHER" id="PTHR31945:SF26">
    <property type="entry name" value="TRANSCRIPTION FACTOR BHLH35"/>
    <property type="match status" value="1"/>
</dbReference>